<sequence length="220" mass="24127">MESYFIQAIQKWLRTNPGSAVSQYNMTAILSEAYSQSASIATITNGFKAAGIWPVDKGVFSDADLQNRHHYTVAEALLNNEEAAGQTSESLSDDVNVIITPGNSNRDGAISEPRNNVSCARDSAISEETSNAKKRKVCQSAVITNSTPYKNELEIRQKEREQKASTAMKNLKELSKRAAPTKNKPNRKPSEQQMANVELGVPFESKTGPLKLPNPVQKKS</sequence>
<dbReference type="AlphaFoldDB" id="A0AAW1MD50"/>
<evidence type="ECO:0000256" key="1">
    <source>
        <dbReference type="SAM" id="MobiDB-lite"/>
    </source>
</evidence>
<gene>
    <name evidence="2" type="ORF">QE152_g8139</name>
</gene>
<reference evidence="2 3" key="1">
    <citation type="journal article" date="2024" name="BMC Genomics">
        <title>De novo assembly and annotation of Popillia japonica's genome with initial clues to its potential as an invasive pest.</title>
        <authorList>
            <person name="Cucini C."/>
            <person name="Boschi S."/>
            <person name="Funari R."/>
            <person name="Cardaioli E."/>
            <person name="Iannotti N."/>
            <person name="Marturano G."/>
            <person name="Paoli F."/>
            <person name="Bruttini M."/>
            <person name="Carapelli A."/>
            <person name="Frati F."/>
            <person name="Nardi F."/>
        </authorList>
    </citation>
    <scope>NUCLEOTIDE SEQUENCE [LARGE SCALE GENOMIC DNA]</scope>
    <source>
        <strain evidence="2">DMR45628</strain>
    </source>
</reference>
<accession>A0AAW1MD50</accession>
<evidence type="ECO:0000313" key="3">
    <source>
        <dbReference type="Proteomes" id="UP001458880"/>
    </source>
</evidence>
<dbReference type="EMBL" id="JASPKY010000063">
    <property type="protein sequence ID" value="KAK9744039.1"/>
    <property type="molecule type" value="Genomic_DNA"/>
</dbReference>
<keyword evidence="3" id="KW-1185">Reference proteome</keyword>
<dbReference type="Proteomes" id="UP001458880">
    <property type="component" value="Unassembled WGS sequence"/>
</dbReference>
<feature type="compositionally biased region" description="Basic and acidic residues" evidence="1">
    <location>
        <begin position="153"/>
        <end position="163"/>
    </location>
</feature>
<proteinExistence type="predicted"/>
<evidence type="ECO:0000313" key="2">
    <source>
        <dbReference type="EMBL" id="KAK9744039.1"/>
    </source>
</evidence>
<comment type="caution">
    <text evidence="2">The sequence shown here is derived from an EMBL/GenBank/DDBJ whole genome shotgun (WGS) entry which is preliminary data.</text>
</comment>
<protein>
    <submittedName>
        <fullName evidence="2">Uncharacterized protein</fullName>
    </submittedName>
</protein>
<name>A0AAW1MD50_POPJA</name>
<feature type="region of interest" description="Disordered" evidence="1">
    <location>
        <begin position="153"/>
        <end position="220"/>
    </location>
</feature>
<organism evidence="2 3">
    <name type="scientific">Popillia japonica</name>
    <name type="common">Japanese beetle</name>
    <dbReference type="NCBI Taxonomy" id="7064"/>
    <lineage>
        <taxon>Eukaryota</taxon>
        <taxon>Metazoa</taxon>
        <taxon>Ecdysozoa</taxon>
        <taxon>Arthropoda</taxon>
        <taxon>Hexapoda</taxon>
        <taxon>Insecta</taxon>
        <taxon>Pterygota</taxon>
        <taxon>Neoptera</taxon>
        <taxon>Endopterygota</taxon>
        <taxon>Coleoptera</taxon>
        <taxon>Polyphaga</taxon>
        <taxon>Scarabaeiformia</taxon>
        <taxon>Scarabaeidae</taxon>
        <taxon>Rutelinae</taxon>
        <taxon>Popillia</taxon>
    </lineage>
</organism>